<dbReference type="GeneID" id="18560065"/>
<reference evidence="2 3" key="1">
    <citation type="journal article" date="2010" name="Virol. J.">
        <title>Genomes of the T4-related bacteriophages as windows on microbial genome evolution.</title>
        <authorList>
            <person name="Petrov V.M."/>
            <person name="Ratnayaka S."/>
            <person name="Nolan J.M."/>
            <person name="Miller E.S."/>
            <person name="Karam J.D."/>
        </authorList>
    </citation>
    <scope>NUCLEOTIDE SEQUENCE [LARGE SCALE GENOMIC DNA]</scope>
</reference>
<evidence type="ECO:0000313" key="3">
    <source>
        <dbReference type="Proteomes" id="UP000008726"/>
    </source>
</evidence>
<protein>
    <submittedName>
        <fullName evidence="2">Uncharacterized protein</fullName>
    </submittedName>
</protein>
<feature type="transmembrane region" description="Helical" evidence="1">
    <location>
        <begin position="38"/>
        <end position="60"/>
    </location>
</feature>
<dbReference type="Proteomes" id="UP000008726">
    <property type="component" value="Segment"/>
</dbReference>
<dbReference type="EMBL" id="GU396103">
    <property type="protein sequence ID" value="ADQ52860.1"/>
    <property type="molecule type" value="Genomic_DNA"/>
</dbReference>
<proteinExistence type="predicted"/>
<gene>
    <name evidence="2" type="ORF">PX29p141</name>
</gene>
<sequence length="63" mass="6576">MILFGWIVLVVIAVVVSFATAFGAYAQLALSGKIDIGTLIPVAASGALWYAVCVNCPFILVMS</sequence>
<feature type="transmembrane region" description="Helical" evidence="1">
    <location>
        <begin position="6"/>
        <end position="26"/>
    </location>
</feature>
<dbReference type="RefSeq" id="YP_009011570.1">
    <property type="nucleotide sequence ID" value="NC_023688.1"/>
</dbReference>
<name>E5DQ74_9CAUD</name>
<organism evidence="2 3">
    <name type="scientific">Aeromonas phage PX29</name>
    <dbReference type="NCBI Taxonomy" id="926067"/>
    <lineage>
        <taxon>Viruses</taxon>
        <taxon>Duplodnaviria</taxon>
        <taxon>Heunggongvirae</taxon>
        <taxon>Uroviricota</taxon>
        <taxon>Caudoviricetes</taxon>
        <taxon>Pantevenvirales</taxon>
        <taxon>Straboviridae</taxon>
        <taxon>Angelvirus</taxon>
        <taxon>Angelvirus px29</taxon>
    </lineage>
</organism>
<keyword evidence="1" id="KW-0812">Transmembrane</keyword>
<evidence type="ECO:0000256" key="1">
    <source>
        <dbReference type="SAM" id="Phobius"/>
    </source>
</evidence>
<keyword evidence="1" id="KW-1133">Transmembrane helix</keyword>
<keyword evidence="1" id="KW-0472">Membrane</keyword>
<keyword evidence="3" id="KW-1185">Reference proteome</keyword>
<dbReference type="OrthoDB" id="29253at10239"/>
<dbReference type="KEGG" id="vg:18560065"/>
<accession>E5DQ74</accession>
<evidence type="ECO:0000313" key="2">
    <source>
        <dbReference type="EMBL" id="ADQ52860.1"/>
    </source>
</evidence>